<sequence>MPRTLPMSPGTYLRLRREAADLPLPVLAAQVAGAPDRLRPVTAGDRLELQRRIEAAERDEAPLTMPQAALLRRAFPFELGVYELLLLRHQAGPGNCLPEPQLCRFCGCSWHDCCATTSGRPCAWVEGDPTLCTACARRAEAQARQTEREPA</sequence>
<evidence type="ECO:0000313" key="2">
    <source>
        <dbReference type="Proteomes" id="UP001216253"/>
    </source>
</evidence>
<keyword evidence="2" id="KW-1185">Reference proteome</keyword>
<comment type="caution">
    <text evidence="1">The sequence shown here is derived from an EMBL/GenBank/DDBJ whole genome shotgun (WGS) entry which is preliminary data.</text>
</comment>
<protein>
    <submittedName>
        <fullName evidence="1">XRE family transcriptional regulator</fullName>
    </submittedName>
</protein>
<dbReference type="RefSeq" id="WP_275230913.1">
    <property type="nucleotide sequence ID" value="NZ_JARESE010000123.1"/>
</dbReference>
<evidence type="ECO:0000313" key="1">
    <source>
        <dbReference type="EMBL" id="MDE8654797.1"/>
    </source>
</evidence>
<organism evidence="1 2">
    <name type="scientific">Novosphingobium album</name>
    <name type="common">ex Liu et al. 2023</name>
    <dbReference type="NCBI Taxonomy" id="3031130"/>
    <lineage>
        <taxon>Bacteria</taxon>
        <taxon>Pseudomonadati</taxon>
        <taxon>Pseudomonadota</taxon>
        <taxon>Alphaproteobacteria</taxon>
        <taxon>Sphingomonadales</taxon>
        <taxon>Sphingomonadaceae</taxon>
        <taxon>Novosphingobium</taxon>
    </lineage>
</organism>
<dbReference type="EMBL" id="JARESE010000123">
    <property type="protein sequence ID" value="MDE8654797.1"/>
    <property type="molecule type" value="Genomic_DNA"/>
</dbReference>
<name>A0ABT5WY22_9SPHN</name>
<reference evidence="1 2" key="1">
    <citation type="submission" date="2023-03" db="EMBL/GenBank/DDBJ databases">
        <title>NovoSphingobium album sp. nov. isolated from polycyclic aromatic hydrocarbons- and heavy-metal polluted soil.</title>
        <authorList>
            <person name="Liu Z."/>
            <person name="Wang K."/>
        </authorList>
    </citation>
    <scope>NUCLEOTIDE SEQUENCE [LARGE SCALE GENOMIC DNA]</scope>
    <source>
        <strain evidence="1 2">H3SJ31-1</strain>
    </source>
</reference>
<gene>
    <name evidence="1" type="ORF">PYV00_24180</name>
</gene>
<proteinExistence type="predicted"/>
<accession>A0ABT5WY22</accession>
<dbReference type="Proteomes" id="UP001216253">
    <property type="component" value="Unassembled WGS sequence"/>
</dbReference>